<evidence type="ECO:0000313" key="1">
    <source>
        <dbReference type="EMBL" id="KAK9945490.1"/>
    </source>
</evidence>
<protein>
    <submittedName>
        <fullName evidence="1">Uncharacterized protein</fullName>
    </submittedName>
</protein>
<accession>A0AAW1YAD0</accession>
<keyword evidence="2" id="KW-1185">Reference proteome</keyword>
<reference evidence="1 2" key="1">
    <citation type="journal article" date="2023" name="G3 (Bethesda)">
        <title>A chromosome-length genome assembly and annotation of blackberry (Rubus argutus, cv. 'Hillquist').</title>
        <authorList>
            <person name="Bruna T."/>
            <person name="Aryal R."/>
            <person name="Dudchenko O."/>
            <person name="Sargent D.J."/>
            <person name="Mead D."/>
            <person name="Buti M."/>
            <person name="Cavallini A."/>
            <person name="Hytonen T."/>
            <person name="Andres J."/>
            <person name="Pham M."/>
            <person name="Weisz D."/>
            <person name="Mascagni F."/>
            <person name="Usai G."/>
            <person name="Natali L."/>
            <person name="Bassil N."/>
            <person name="Fernandez G.E."/>
            <person name="Lomsadze A."/>
            <person name="Armour M."/>
            <person name="Olukolu B."/>
            <person name="Poorten T."/>
            <person name="Britton C."/>
            <person name="Davik J."/>
            <person name="Ashrafi H."/>
            <person name="Aiden E.L."/>
            <person name="Borodovsky M."/>
            <person name="Worthington M."/>
        </authorList>
    </citation>
    <scope>NUCLEOTIDE SEQUENCE [LARGE SCALE GENOMIC DNA]</scope>
    <source>
        <strain evidence="1">PI 553951</strain>
    </source>
</reference>
<proteinExistence type="predicted"/>
<sequence length="148" mass="16443">MHRVEECSRPELEGERVRARSGLGVQSGYARRSFPTNLGLRRAADCSGFRPVLRSTMARASNTASEADRPPILERLSTNFYGMQLPSEEKESKFNDQGECIGAAIQVYRSEEPENIGYVIPTTVVSHFLNDYEIDRGMGSTQVSLALV</sequence>
<evidence type="ECO:0000313" key="2">
    <source>
        <dbReference type="Proteomes" id="UP001457282"/>
    </source>
</evidence>
<name>A0AAW1YAD0_RUBAR</name>
<organism evidence="1 2">
    <name type="scientific">Rubus argutus</name>
    <name type="common">Southern blackberry</name>
    <dbReference type="NCBI Taxonomy" id="59490"/>
    <lineage>
        <taxon>Eukaryota</taxon>
        <taxon>Viridiplantae</taxon>
        <taxon>Streptophyta</taxon>
        <taxon>Embryophyta</taxon>
        <taxon>Tracheophyta</taxon>
        <taxon>Spermatophyta</taxon>
        <taxon>Magnoliopsida</taxon>
        <taxon>eudicotyledons</taxon>
        <taxon>Gunneridae</taxon>
        <taxon>Pentapetalae</taxon>
        <taxon>rosids</taxon>
        <taxon>fabids</taxon>
        <taxon>Rosales</taxon>
        <taxon>Rosaceae</taxon>
        <taxon>Rosoideae</taxon>
        <taxon>Rosoideae incertae sedis</taxon>
        <taxon>Rubus</taxon>
    </lineage>
</organism>
<dbReference type="EMBL" id="JBEDUW010000002">
    <property type="protein sequence ID" value="KAK9945490.1"/>
    <property type="molecule type" value="Genomic_DNA"/>
</dbReference>
<comment type="caution">
    <text evidence="1">The sequence shown here is derived from an EMBL/GenBank/DDBJ whole genome shotgun (WGS) entry which is preliminary data.</text>
</comment>
<dbReference type="AlphaFoldDB" id="A0AAW1YAD0"/>
<dbReference type="Proteomes" id="UP001457282">
    <property type="component" value="Unassembled WGS sequence"/>
</dbReference>
<gene>
    <name evidence="1" type="ORF">M0R45_011004</name>
</gene>